<comment type="cofactor">
    <cofactor evidence="10">
        <name>[4Fe-4S] cluster</name>
        <dbReference type="ChEBI" id="CHEBI:49883"/>
    </cofactor>
    <text evidence="10">Binds 1 [4Fe-4S] cluster per subunit. The cluster is coordinated with 3 cysteines and an exchangeable S-adenosyl-L-methionine.</text>
</comment>
<name>A0ABT2EEP0_9GAMM</name>
<dbReference type="SFLD" id="SFLDS00113">
    <property type="entry name" value="Radical_SAM_Phosphomethylpyrim"/>
    <property type="match status" value="1"/>
</dbReference>
<sequence>MSRTQHFLAETAKVDAAAIAPLSGSAKRYIEGSRPDIRVPFREITLSPTQTSGEAEANPPLLVYDTSGPYTDPAVQIDLRRGLATLRQAWIEERGDTEFLDGLTSEYGKRRANDPTLAQLRFDLKRTPRRAKAGKNVTQLHYARLGIVTPEMEFIAIRENQRRQALGDAEVERILGHQHRGQSFGASIPDEITPEFVRDEVARGRAIIPCNINHPESEPMIIGRNFLVKINGNLGNSAVTSSIEEEVDKMTWGIRWGADTIMDLSTGQNIHETREWILRNSPVPIGTVPIYQALEKVGGVAEKLTWEVFRDTLIEQAEQGVDYFTIHAGVLLRYVPLTAKRATGIVSRGGSIMAKWCLYHHQESFLYTHFEEICEICKQYDVAFSLGDGLRPGSIHDANDEAQMAELKTLGELTHIAWKHDVQVMIEGPGHVPMHLVKENMDKQLEYCDEAPFYTLGPLVTDIAPGYDHITSGIGAAMIGWFGCAMLCYVTPKEHLGLPNKEDVKTGIITYKIAAHAADLAKGHPAAQRRDNALSKARFEFRWEDQFNLGLDPDTARSFHDETLPKDSAKVAHFCSMCGPKFCSMKITQEVRDYAAEHGLEGDAETVMKGMEAQAEKYRQERTL</sequence>
<evidence type="ECO:0000256" key="3">
    <source>
        <dbReference type="ARBA" id="ARBA00022691"/>
    </source>
</evidence>
<evidence type="ECO:0000256" key="7">
    <source>
        <dbReference type="ARBA" id="ARBA00023004"/>
    </source>
</evidence>
<dbReference type="Pfam" id="PF01964">
    <property type="entry name" value="ThiC_Rad_SAM"/>
    <property type="match status" value="1"/>
</dbReference>
<protein>
    <recommendedName>
        <fullName evidence="10">Phosphomethylpyrimidine synthase</fullName>
        <ecNumber evidence="10">4.1.99.17</ecNumber>
    </recommendedName>
    <alternativeName>
        <fullName evidence="10">Hydroxymethylpyrimidine phosphate synthase</fullName>
        <shortName evidence="10">HMP-P synthase</shortName>
        <shortName evidence="10">HMP-phosphate synthase</shortName>
        <shortName evidence="10">HMPP synthase</shortName>
    </alternativeName>
    <alternativeName>
        <fullName evidence="10">Thiamine biosynthesis protein ThiC</fullName>
    </alternativeName>
</protein>
<feature type="binding site" evidence="10">
    <location>
        <position position="427"/>
    </location>
    <ligand>
        <name>substrate</name>
    </ligand>
</feature>
<evidence type="ECO:0000256" key="1">
    <source>
        <dbReference type="ARBA" id="ARBA00003175"/>
    </source>
</evidence>
<gene>
    <name evidence="10 12" type="primary">thiC</name>
    <name evidence="12" type="ORF">LLY24_09565</name>
</gene>
<dbReference type="InterPro" id="IPR037509">
    <property type="entry name" value="ThiC"/>
</dbReference>
<dbReference type="Gene3D" id="3.20.20.540">
    <property type="entry name" value="Radical SAM ThiC family, central domain"/>
    <property type="match status" value="1"/>
</dbReference>
<evidence type="ECO:0000256" key="8">
    <source>
        <dbReference type="ARBA" id="ARBA00023014"/>
    </source>
</evidence>
<dbReference type="NCBIfam" id="TIGR00190">
    <property type="entry name" value="thiC"/>
    <property type="match status" value="1"/>
</dbReference>
<feature type="binding site" evidence="10">
    <location>
        <position position="575"/>
    </location>
    <ligand>
        <name>[4Fe-4S] cluster</name>
        <dbReference type="ChEBI" id="CHEBI:49883"/>
        <note>4Fe-4S-S-AdoMet</note>
    </ligand>
</feature>
<dbReference type="InterPro" id="IPR025747">
    <property type="entry name" value="ThiC-associated_dom"/>
</dbReference>
<dbReference type="Pfam" id="PF13667">
    <property type="entry name" value="ThiC-associated"/>
    <property type="match status" value="1"/>
</dbReference>
<comment type="similarity">
    <text evidence="10">Belongs to the ThiC family.</text>
</comment>
<feature type="binding site" evidence="10">
    <location>
        <position position="578"/>
    </location>
    <ligand>
        <name>[4Fe-4S] cluster</name>
        <dbReference type="ChEBI" id="CHEBI:49883"/>
        <note>4Fe-4S-S-AdoMet</note>
    </ligand>
</feature>
<dbReference type="NCBIfam" id="NF006763">
    <property type="entry name" value="PRK09284.1"/>
    <property type="match status" value="1"/>
</dbReference>
<feature type="binding site" evidence="10">
    <location>
        <position position="262"/>
    </location>
    <ligand>
        <name>substrate</name>
    </ligand>
</feature>
<keyword evidence="8 10" id="KW-0411">Iron-sulfur</keyword>
<dbReference type="HAMAP" id="MF_00089">
    <property type="entry name" value="ThiC"/>
    <property type="match status" value="1"/>
</dbReference>
<feature type="binding site" evidence="10">
    <location>
        <position position="495"/>
    </location>
    <ligand>
        <name>Zn(2+)</name>
        <dbReference type="ChEBI" id="CHEBI:29105"/>
    </ligand>
</feature>
<feature type="domain" description="ThiC-associated" evidence="11">
    <location>
        <begin position="21"/>
        <end position="98"/>
    </location>
</feature>
<dbReference type="SFLD" id="SFLDG01114">
    <property type="entry name" value="phosphomethylpyrimidine_syntha"/>
    <property type="match status" value="1"/>
</dbReference>
<reference evidence="12" key="1">
    <citation type="submission" date="2021-11" db="EMBL/GenBank/DDBJ databases">
        <title>Halomonas sp., isolated from a coastal aquaculture zone in Dongshan Bay.</title>
        <authorList>
            <person name="Lin W."/>
        </authorList>
    </citation>
    <scope>NUCLEOTIDE SEQUENCE</scope>
    <source>
        <strain evidence="12">Yzlin-01</strain>
    </source>
</reference>
<keyword evidence="9 10" id="KW-0456">Lyase</keyword>
<evidence type="ECO:0000313" key="12">
    <source>
        <dbReference type="EMBL" id="MCS2609560.1"/>
    </source>
</evidence>
<dbReference type="EMBL" id="JAJISC010000004">
    <property type="protein sequence ID" value="MCS2609560.1"/>
    <property type="molecule type" value="Genomic_DNA"/>
</dbReference>
<feature type="binding site" evidence="10">
    <location>
        <position position="291"/>
    </location>
    <ligand>
        <name>substrate</name>
    </ligand>
</feature>
<comment type="function">
    <text evidence="1 10">Catalyzes the synthesis of the hydroxymethylpyrimidine phosphate (HMP-P) moiety of thiamine from aminoimidazole ribotide (AIR) in a radical S-adenosyl-L-methionine (SAM)-dependent reaction.</text>
</comment>
<dbReference type="NCBIfam" id="NF009895">
    <property type="entry name" value="PRK13352.1"/>
    <property type="match status" value="1"/>
</dbReference>
<evidence type="ECO:0000256" key="4">
    <source>
        <dbReference type="ARBA" id="ARBA00022723"/>
    </source>
</evidence>
<comment type="pathway">
    <text evidence="10">Cofactor biosynthesis; thiamine diphosphate biosynthesis.</text>
</comment>
<feature type="binding site" evidence="10">
    <location>
        <begin position="388"/>
        <end position="391"/>
    </location>
    <ligand>
        <name>substrate</name>
    </ligand>
</feature>
<dbReference type="GO" id="GO:0070284">
    <property type="term" value="F:phosphomethylpyrimidine synthase activity"/>
    <property type="evidence" value="ECO:0007669"/>
    <property type="project" value="UniProtKB-EC"/>
</dbReference>
<dbReference type="InterPro" id="IPR002817">
    <property type="entry name" value="ThiC/BzaA/B"/>
</dbReference>
<comment type="subunit">
    <text evidence="10">Homodimer.</text>
</comment>
<feature type="binding site" evidence="10">
    <location>
        <begin position="347"/>
        <end position="349"/>
    </location>
    <ligand>
        <name>substrate</name>
    </ligand>
</feature>
<comment type="caution">
    <text evidence="12">The sequence shown here is derived from an EMBL/GenBank/DDBJ whole genome shotgun (WGS) entry which is preliminary data.</text>
</comment>
<keyword evidence="4 10" id="KW-0479">Metal-binding</keyword>
<keyword evidence="6 10" id="KW-0784">Thiamine biosynthesis</keyword>
<evidence type="ECO:0000256" key="9">
    <source>
        <dbReference type="ARBA" id="ARBA00023239"/>
    </source>
</evidence>
<evidence type="ECO:0000256" key="2">
    <source>
        <dbReference type="ARBA" id="ARBA00022485"/>
    </source>
</evidence>
<organism evidence="12 13">
    <name type="scientific">Halomonas dongshanensis</name>
    <dbReference type="NCBI Taxonomy" id="2890835"/>
    <lineage>
        <taxon>Bacteria</taxon>
        <taxon>Pseudomonadati</taxon>
        <taxon>Pseudomonadota</taxon>
        <taxon>Gammaproteobacteria</taxon>
        <taxon>Oceanospirillales</taxon>
        <taxon>Halomonadaceae</taxon>
        <taxon>Halomonas</taxon>
    </lineage>
</organism>
<evidence type="ECO:0000313" key="13">
    <source>
        <dbReference type="Proteomes" id="UP001165542"/>
    </source>
</evidence>
<dbReference type="PANTHER" id="PTHR30557">
    <property type="entry name" value="THIAMINE BIOSYNTHESIS PROTEIN THIC"/>
    <property type="match status" value="1"/>
</dbReference>
<dbReference type="Gene3D" id="6.10.250.620">
    <property type="match status" value="1"/>
</dbReference>
<proteinExistence type="inferred from homology"/>
<accession>A0ABT2EEP0</accession>
<dbReference type="PANTHER" id="PTHR30557:SF1">
    <property type="entry name" value="PHOSPHOMETHYLPYRIMIDINE SYNTHASE, CHLOROPLASTIC"/>
    <property type="match status" value="1"/>
</dbReference>
<dbReference type="SFLD" id="SFLDF00407">
    <property type="entry name" value="phosphomethylpyrimidine_syntha"/>
    <property type="match status" value="1"/>
</dbReference>
<comment type="catalytic activity">
    <reaction evidence="10">
        <text>5-amino-1-(5-phospho-beta-D-ribosyl)imidazole + S-adenosyl-L-methionine = 4-amino-2-methyl-5-(phosphooxymethyl)pyrimidine + CO + 5'-deoxyadenosine + formate + L-methionine + 3 H(+)</text>
        <dbReference type="Rhea" id="RHEA:24840"/>
        <dbReference type="ChEBI" id="CHEBI:15378"/>
        <dbReference type="ChEBI" id="CHEBI:15740"/>
        <dbReference type="ChEBI" id="CHEBI:17245"/>
        <dbReference type="ChEBI" id="CHEBI:17319"/>
        <dbReference type="ChEBI" id="CHEBI:57844"/>
        <dbReference type="ChEBI" id="CHEBI:58354"/>
        <dbReference type="ChEBI" id="CHEBI:59789"/>
        <dbReference type="ChEBI" id="CHEBI:137981"/>
        <dbReference type="EC" id="4.1.99.17"/>
    </reaction>
</comment>
<keyword evidence="7 10" id="KW-0408">Iron</keyword>
<keyword evidence="13" id="KW-1185">Reference proteome</keyword>
<feature type="binding site" evidence="10">
    <location>
        <position position="454"/>
    </location>
    <ligand>
        <name>substrate</name>
    </ligand>
</feature>
<feature type="binding site" evidence="10">
    <location>
        <position position="233"/>
    </location>
    <ligand>
        <name>substrate</name>
    </ligand>
</feature>
<evidence type="ECO:0000256" key="6">
    <source>
        <dbReference type="ARBA" id="ARBA00022977"/>
    </source>
</evidence>
<feature type="binding site" evidence="10">
    <location>
        <position position="327"/>
    </location>
    <ligand>
        <name>substrate</name>
    </ligand>
</feature>
<dbReference type="RefSeq" id="WP_259036073.1">
    <property type="nucleotide sequence ID" value="NZ_JAJISC010000004.1"/>
</dbReference>
<evidence type="ECO:0000256" key="10">
    <source>
        <dbReference type="HAMAP-Rule" id="MF_00089"/>
    </source>
</evidence>
<feature type="binding site" evidence="10">
    <location>
        <position position="431"/>
    </location>
    <ligand>
        <name>Zn(2+)</name>
        <dbReference type="ChEBI" id="CHEBI:29105"/>
    </ligand>
</feature>
<dbReference type="EC" id="4.1.99.17" evidence="10"/>
<keyword evidence="5 10" id="KW-0862">Zinc</keyword>
<evidence type="ECO:0000259" key="11">
    <source>
        <dbReference type="Pfam" id="PF13667"/>
    </source>
</evidence>
<evidence type="ECO:0000256" key="5">
    <source>
        <dbReference type="ARBA" id="ARBA00022833"/>
    </source>
</evidence>
<dbReference type="InterPro" id="IPR038521">
    <property type="entry name" value="ThiC/Bza_core_dom"/>
</dbReference>
<dbReference type="Proteomes" id="UP001165542">
    <property type="component" value="Unassembled WGS sequence"/>
</dbReference>
<feature type="binding site" evidence="10">
    <location>
        <position position="583"/>
    </location>
    <ligand>
        <name>[4Fe-4S] cluster</name>
        <dbReference type="ChEBI" id="CHEBI:49883"/>
        <note>4Fe-4S-S-AdoMet</note>
    </ligand>
</feature>
<keyword evidence="2 10" id="KW-0004">4Fe-4S</keyword>
<keyword evidence="3 10" id="KW-0949">S-adenosyl-L-methionine</keyword>